<dbReference type="EMBL" id="BMNN01000001">
    <property type="protein sequence ID" value="GGI92844.1"/>
    <property type="molecule type" value="Genomic_DNA"/>
</dbReference>
<gene>
    <name evidence="11" type="primary">flgK</name>
    <name evidence="11" type="ORF">GCM10009083_06690</name>
</gene>
<dbReference type="InterPro" id="IPR010930">
    <property type="entry name" value="Flg_bb/hook_C_dom"/>
</dbReference>
<dbReference type="PANTHER" id="PTHR30033:SF1">
    <property type="entry name" value="FLAGELLAR HOOK-ASSOCIATED PROTEIN 1"/>
    <property type="match status" value="1"/>
</dbReference>
<dbReference type="InterPro" id="IPR001444">
    <property type="entry name" value="Flag_bb_rod_N"/>
</dbReference>
<dbReference type="PRINTS" id="PR01005">
    <property type="entry name" value="FLGHOOKAP1"/>
</dbReference>
<dbReference type="Proteomes" id="UP000633263">
    <property type="component" value="Unassembled WGS sequence"/>
</dbReference>
<keyword evidence="11" id="KW-0969">Cilium</keyword>
<dbReference type="InterPro" id="IPR049119">
    <property type="entry name" value="FlgK_D2-like"/>
</dbReference>
<protein>
    <recommendedName>
        <fullName evidence="4">Flagellar hook-associated protein 1</fullName>
    </recommendedName>
</protein>
<comment type="caution">
    <text evidence="11">The sequence shown here is derived from an EMBL/GenBank/DDBJ whole genome shotgun (WGS) entry which is preliminary data.</text>
</comment>
<evidence type="ECO:0000259" key="8">
    <source>
        <dbReference type="Pfam" id="PF06429"/>
    </source>
</evidence>
<name>A0ABQ2CKS2_9GAMM</name>
<keyword evidence="5" id="KW-0964">Secreted</keyword>
<dbReference type="RefSeq" id="WP_188635155.1">
    <property type="nucleotide sequence ID" value="NZ_BMNN01000001.1"/>
</dbReference>
<evidence type="ECO:0000313" key="11">
    <source>
        <dbReference type="EMBL" id="GGI92844.1"/>
    </source>
</evidence>
<organism evidence="11 12">
    <name type="scientific">Halopseudomonas pertucinogena</name>
    <dbReference type="NCBI Taxonomy" id="86175"/>
    <lineage>
        <taxon>Bacteria</taxon>
        <taxon>Pseudomonadati</taxon>
        <taxon>Pseudomonadota</taxon>
        <taxon>Gammaproteobacteria</taxon>
        <taxon>Pseudomonadales</taxon>
        <taxon>Pseudomonadaceae</taxon>
        <taxon>Halopseudomonas</taxon>
    </lineage>
</organism>
<evidence type="ECO:0000256" key="3">
    <source>
        <dbReference type="ARBA" id="ARBA00009677"/>
    </source>
</evidence>
<dbReference type="Pfam" id="PF06429">
    <property type="entry name" value="Flg_bbr_C"/>
    <property type="match status" value="1"/>
</dbReference>
<reference evidence="12" key="1">
    <citation type="journal article" date="2019" name="Int. J. Syst. Evol. Microbiol.">
        <title>The Global Catalogue of Microorganisms (GCM) 10K type strain sequencing project: providing services to taxonomists for standard genome sequencing and annotation.</title>
        <authorList>
            <consortium name="The Broad Institute Genomics Platform"/>
            <consortium name="The Broad Institute Genome Sequencing Center for Infectious Disease"/>
            <person name="Wu L."/>
            <person name="Ma J."/>
        </authorList>
    </citation>
    <scope>NUCLEOTIDE SEQUENCE [LARGE SCALE GENOMIC DNA]</scope>
    <source>
        <strain evidence="12">JCM 11590</strain>
    </source>
</reference>
<evidence type="ECO:0000313" key="12">
    <source>
        <dbReference type="Proteomes" id="UP000633263"/>
    </source>
</evidence>
<proteinExistence type="inferred from homology"/>
<dbReference type="SUPFAM" id="SSF64518">
    <property type="entry name" value="Phase 1 flagellin"/>
    <property type="match status" value="1"/>
</dbReference>
<keyword evidence="11" id="KW-0282">Flagellum</keyword>
<dbReference type="InterPro" id="IPR002371">
    <property type="entry name" value="FlgK"/>
</dbReference>
<evidence type="ECO:0000256" key="5">
    <source>
        <dbReference type="ARBA" id="ARBA00022525"/>
    </source>
</evidence>
<evidence type="ECO:0000256" key="4">
    <source>
        <dbReference type="ARBA" id="ARBA00016244"/>
    </source>
</evidence>
<evidence type="ECO:0000259" key="10">
    <source>
        <dbReference type="Pfam" id="PF22638"/>
    </source>
</evidence>
<evidence type="ECO:0000259" key="7">
    <source>
        <dbReference type="Pfam" id="PF00460"/>
    </source>
</evidence>
<dbReference type="Pfam" id="PF00460">
    <property type="entry name" value="Flg_bb_rod"/>
    <property type="match status" value="1"/>
</dbReference>
<evidence type="ECO:0000256" key="2">
    <source>
        <dbReference type="ARBA" id="ARBA00004613"/>
    </source>
</evidence>
<evidence type="ECO:0000256" key="6">
    <source>
        <dbReference type="ARBA" id="ARBA00023143"/>
    </source>
</evidence>
<feature type="domain" description="Flagellar hook-associated protein 1 D2-like" evidence="9">
    <location>
        <begin position="343"/>
        <end position="416"/>
    </location>
</feature>
<keyword evidence="11" id="KW-0966">Cell projection</keyword>
<dbReference type="InterPro" id="IPR053927">
    <property type="entry name" value="FlgK_helical"/>
</dbReference>
<evidence type="ECO:0000259" key="9">
    <source>
        <dbReference type="Pfam" id="PF21158"/>
    </source>
</evidence>
<sequence>MSDLFQVGLSGLRAAQTQLSVTGQNITNVNTPGYSRQTAIQTTNPANLTGAGFMGNGTKVVDIQRIYNQFLTNQVRSTTSAAAANEAYRTQIEELNSTLSSTASGITTGMQNYFGALQTAIEDPASLPARQLFLSEAQGLAGRFNSVHAQLSTQNRFINDQMTTVAQQVTRLAQSVAGFNDAIAKAAANGAAPNDLLDARDEAIRQLSGYIGVTVVNQDDHSINLFIGSGQPLVIGKEASVLQAAPGLADPSRMDIRLVSGNAGQDVTGLISGGELGGLLDYRRDVLDLALNALGRMSLGIASEFNQQLAKGLDLNGNVGGPLFNDINSRDMLDLRSRGRESNQSDASLDVRITDTSQLSTSDYELTFTSDTEFTVRRIGDNRVLGPFDLNAAPGDPNGRYPAFDGLDLSQQPDAGNFRSGDRYLLTPTRSAAQGMAVVMTEPQQLAFAAPMAAQAGLDNRGTGAVSQPVLLGGSGPLDMDALVALTGPEGVSFTYSANADGTGTLELSADPGPVSPAAITIAAPGAAQQFEFTLGGQSFSMGLSGRALDGDTFTVSFNQGGVADNRNALQLSELQNRPVLGKTEGARGFSLLDGYGDLVQRVATFTAQARTESEANQAMLVQATNNRNSVSAVNLDEEAASLIQFEQYYNASAQIIQVARTVFDTLINTMR</sequence>
<dbReference type="NCBIfam" id="TIGR02492">
    <property type="entry name" value="flgK_ends"/>
    <property type="match status" value="1"/>
</dbReference>
<dbReference type="Pfam" id="PF22638">
    <property type="entry name" value="FlgK_D1"/>
    <property type="match status" value="1"/>
</dbReference>
<dbReference type="Pfam" id="PF21158">
    <property type="entry name" value="flgK_1st_1"/>
    <property type="match status" value="1"/>
</dbReference>
<keyword evidence="12" id="KW-1185">Reference proteome</keyword>
<keyword evidence="6" id="KW-0975">Bacterial flagellum</keyword>
<comment type="subcellular location">
    <subcellularLocation>
        <location evidence="1">Bacterial flagellum</location>
    </subcellularLocation>
    <subcellularLocation>
        <location evidence="2">Secreted</location>
    </subcellularLocation>
</comment>
<dbReference type="PANTHER" id="PTHR30033">
    <property type="entry name" value="FLAGELLAR HOOK-ASSOCIATED PROTEIN 1"/>
    <property type="match status" value="1"/>
</dbReference>
<accession>A0ABQ2CKS2</accession>
<feature type="domain" description="Flagellar basal body rod protein N-terminal" evidence="7">
    <location>
        <begin position="5"/>
        <end position="34"/>
    </location>
</feature>
<feature type="domain" description="Flagellar basal-body/hook protein C-terminal" evidence="8">
    <location>
        <begin position="631"/>
        <end position="669"/>
    </location>
</feature>
<feature type="domain" description="Flagellar hook-associated protein FlgK helical" evidence="10">
    <location>
        <begin position="93"/>
        <end position="324"/>
    </location>
</feature>
<comment type="similarity">
    <text evidence="3">Belongs to the flagella basal body rod proteins family.</text>
</comment>
<evidence type="ECO:0000256" key="1">
    <source>
        <dbReference type="ARBA" id="ARBA00004365"/>
    </source>
</evidence>